<feature type="disulfide bond" evidence="14">
    <location>
        <begin position="233"/>
        <end position="248"/>
    </location>
</feature>
<dbReference type="InterPro" id="IPR001881">
    <property type="entry name" value="EGF-like_Ca-bd_dom"/>
</dbReference>
<feature type="domain" description="EGF-like" evidence="17">
    <location>
        <begin position="568"/>
        <end position="583"/>
    </location>
</feature>
<dbReference type="InterPro" id="IPR009030">
    <property type="entry name" value="Growth_fac_rcpt_cys_sf"/>
</dbReference>
<feature type="repeat" description="LDL-receptor class B" evidence="15">
    <location>
        <begin position="762"/>
        <end position="804"/>
    </location>
</feature>
<evidence type="ECO:0000256" key="5">
    <source>
        <dbReference type="ARBA" id="ARBA00022692"/>
    </source>
</evidence>
<feature type="repeat" description="LDL-receptor class B" evidence="15">
    <location>
        <begin position="632"/>
        <end position="674"/>
    </location>
</feature>
<keyword evidence="11 14" id="KW-1015">Disulfide bond</keyword>
<reference evidence="19" key="1">
    <citation type="submission" date="2025-08" db="UniProtKB">
        <authorList>
            <consortium name="RefSeq"/>
        </authorList>
    </citation>
    <scope>IDENTIFICATION</scope>
    <source>
        <tissue evidence="19">Entire body</tissue>
    </source>
</reference>
<dbReference type="Pfam" id="PF14670">
    <property type="entry name" value="FXa_inhibition"/>
    <property type="match status" value="3"/>
</dbReference>
<dbReference type="CTD" id="4038"/>
<feature type="disulfide bond" evidence="14">
    <location>
        <begin position="344"/>
        <end position="362"/>
    </location>
</feature>
<keyword evidence="8" id="KW-0106">Calcium</keyword>
<comment type="caution">
    <text evidence="14">Lacks conserved residue(s) required for the propagation of feature annotation.</text>
</comment>
<evidence type="ECO:0000256" key="14">
    <source>
        <dbReference type="PROSITE-ProRule" id="PRU00124"/>
    </source>
</evidence>
<gene>
    <name evidence="19" type="primary">LOC108741451</name>
</gene>
<dbReference type="Gene3D" id="2.120.10.30">
    <property type="entry name" value="TolB, C-terminal domain"/>
    <property type="match status" value="4"/>
</dbReference>
<feature type="repeat" description="LDL-receptor class B" evidence="15">
    <location>
        <begin position="1588"/>
        <end position="1630"/>
    </location>
</feature>
<dbReference type="PRINTS" id="PR00261">
    <property type="entry name" value="LDLRECEPTOR"/>
</dbReference>
<dbReference type="Pfam" id="PF07645">
    <property type="entry name" value="EGF_CA"/>
    <property type="match status" value="1"/>
</dbReference>
<feature type="disulfide bond" evidence="14">
    <location>
        <begin position="397"/>
        <end position="412"/>
    </location>
</feature>
<keyword evidence="6" id="KW-0732">Signal</keyword>
<dbReference type="Gene3D" id="2.10.25.10">
    <property type="entry name" value="Laminin"/>
    <property type="match status" value="2"/>
</dbReference>
<evidence type="ECO:0000256" key="10">
    <source>
        <dbReference type="ARBA" id="ARBA00023136"/>
    </source>
</evidence>
<dbReference type="PANTHER" id="PTHR46513:SF44">
    <property type="entry name" value="LDL RECEPTOR RELATED PROTEIN 4"/>
    <property type="match status" value="1"/>
</dbReference>
<feature type="repeat" description="LDL-receptor class B" evidence="15">
    <location>
        <begin position="939"/>
        <end position="981"/>
    </location>
</feature>
<dbReference type="InterPro" id="IPR011042">
    <property type="entry name" value="6-blade_b-propeller_TolB-like"/>
</dbReference>
<dbReference type="InterPro" id="IPR018097">
    <property type="entry name" value="EGF_Ca-bd_CS"/>
</dbReference>
<accession>A0A7F5RBF5</accession>
<dbReference type="CDD" id="cd00112">
    <property type="entry name" value="LDLa"/>
    <property type="match status" value="6"/>
</dbReference>
<dbReference type="InterPro" id="IPR036055">
    <property type="entry name" value="LDL_receptor-like_sf"/>
</dbReference>
<feature type="disulfide bond" evidence="14">
    <location>
        <begin position="294"/>
        <end position="306"/>
    </location>
</feature>
<evidence type="ECO:0000256" key="12">
    <source>
        <dbReference type="ARBA" id="ARBA00023170"/>
    </source>
</evidence>
<feature type="repeat" description="LDL-receptor class B" evidence="15">
    <location>
        <begin position="1025"/>
        <end position="1068"/>
    </location>
</feature>
<feature type="disulfide bond" evidence="14">
    <location>
        <begin position="189"/>
        <end position="204"/>
    </location>
</feature>
<feature type="repeat" description="LDL-receptor class B" evidence="15">
    <location>
        <begin position="675"/>
        <end position="717"/>
    </location>
</feature>
<evidence type="ECO:0000256" key="1">
    <source>
        <dbReference type="ARBA" id="ARBA00004251"/>
    </source>
</evidence>
<dbReference type="GO" id="GO:0006897">
    <property type="term" value="P:endocytosis"/>
    <property type="evidence" value="ECO:0007669"/>
    <property type="project" value="UniProtKB-KW"/>
</dbReference>
<feature type="repeat" description="LDL-receptor class B" evidence="15">
    <location>
        <begin position="1631"/>
        <end position="1674"/>
    </location>
</feature>
<dbReference type="InterPro" id="IPR023415">
    <property type="entry name" value="LDLR_class-A_CS"/>
</dbReference>
<dbReference type="PROSITE" id="PS01209">
    <property type="entry name" value="LDLRA_1"/>
    <property type="match status" value="5"/>
</dbReference>
<feature type="repeat" description="LDL-receptor class B" evidence="15">
    <location>
        <begin position="1069"/>
        <end position="1111"/>
    </location>
</feature>
<keyword evidence="9 16" id="KW-1133">Transmembrane helix</keyword>
<evidence type="ECO:0000256" key="16">
    <source>
        <dbReference type="SAM" id="Phobius"/>
    </source>
</evidence>
<dbReference type="RefSeq" id="XP_025833299.1">
    <property type="nucleotide sequence ID" value="XM_025977514.1"/>
</dbReference>
<dbReference type="OrthoDB" id="10066840at2759"/>
<dbReference type="InterPro" id="IPR049883">
    <property type="entry name" value="NOTCH1_EGF-like"/>
</dbReference>
<dbReference type="InParanoid" id="A0A7F5RBF5"/>
<dbReference type="Gene3D" id="4.10.400.10">
    <property type="entry name" value="Low-density Lipoprotein Receptor"/>
    <property type="match status" value="8"/>
</dbReference>
<dbReference type="InterPro" id="IPR000033">
    <property type="entry name" value="LDLR_classB_rpt"/>
</dbReference>
<feature type="disulfide bond" evidence="14">
    <location>
        <begin position="261"/>
        <end position="279"/>
    </location>
</feature>
<feature type="disulfide bond" evidence="14">
    <location>
        <begin position="420"/>
        <end position="432"/>
    </location>
</feature>
<evidence type="ECO:0000313" key="18">
    <source>
        <dbReference type="Proteomes" id="UP000192223"/>
    </source>
</evidence>
<dbReference type="GeneID" id="108741451"/>
<feature type="repeat" description="LDL-receptor class B" evidence="15">
    <location>
        <begin position="982"/>
        <end position="1024"/>
    </location>
</feature>
<dbReference type="PROSITE" id="PS01187">
    <property type="entry name" value="EGF_CA"/>
    <property type="match status" value="1"/>
</dbReference>
<name>A0A7F5RBF5_AGRPL</name>
<evidence type="ECO:0000256" key="13">
    <source>
        <dbReference type="ARBA" id="ARBA00023180"/>
    </source>
</evidence>
<keyword evidence="3" id="KW-0245">EGF-like domain</keyword>
<feature type="disulfide bond" evidence="14">
    <location>
        <begin position="356"/>
        <end position="371"/>
    </location>
</feature>
<keyword evidence="4" id="KW-0254">Endocytosis</keyword>
<evidence type="ECO:0000256" key="6">
    <source>
        <dbReference type="ARBA" id="ARBA00022729"/>
    </source>
</evidence>
<evidence type="ECO:0000256" key="4">
    <source>
        <dbReference type="ARBA" id="ARBA00022583"/>
    </source>
</evidence>
<dbReference type="GO" id="GO:0005886">
    <property type="term" value="C:plasma membrane"/>
    <property type="evidence" value="ECO:0007669"/>
    <property type="project" value="UniProtKB-SubCell"/>
</dbReference>
<dbReference type="PANTHER" id="PTHR46513">
    <property type="entry name" value="VITELLOGENIN RECEPTOR-LIKE PROTEIN-RELATED-RELATED"/>
    <property type="match status" value="1"/>
</dbReference>
<feature type="repeat" description="LDL-receptor class B" evidence="15">
    <location>
        <begin position="1330"/>
        <end position="1373"/>
    </location>
</feature>
<keyword evidence="18" id="KW-1185">Reference proteome</keyword>
<evidence type="ECO:0000313" key="19">
    <source>
        <dbReference type="RefSeq" id="XP_025833299.1"/>
    </source>
</evidence>
<feature type="disulfide bond" evidence="14">
    <location>
        <begin position="385"/>
        <end position="403"/>
    </location>
</feature>
<feature type="repeat" description="LDL-receptor class B" evidence="15">
    <location>
        <begin position="1374"/>
        <end position="1415"/>
    </location>
</feature>
<evidence type="ECO:0000256" key="15">
    <source>
        <dbReference type="PROSITE-ProRule" id="PRU00461"/>
    </source>
</evidence>
<feature type="disulfide bond" evidence="14">
    <location>
        <begin position="254"/>
        <end position="266"/>
    </location>
</feature>
<protein>
    <submittedName>
        <fullName evidence="19">Low-density lipoprotein receptor-related protein 4</fullName>
    </submittedName>
</protein>
<dbReference type="KEGG" id="apln:108741451"/>
<dbReference type="SMART" id="SM00192">
    <property type="entry name" value="LDLa"/>
    <property type="match status" value="8"/>
</dbReference>
<sequence>MRGGTGSSYYSSALPTIIRRGCYVTAFYFLFTLICKCQGESVFALTTTASPHHFPHRGAARQMYGSGLQRSAGDRPFTVRNIGYRRIPPRPVSPPTEPIFPYTFLKRHPIPINIFPHIYFPKGTIASSSRNGGILGVGKGRSNHDIQPEGIDEDDVRNHERYEEECTCGPGQIPCPGRTCFCITKHQRCDGIPDCEGEEDELQCEEEEKKCEDLKNHVKCPQSGKCISKDWLCDGDDDCGDFSDETHCGGVVNCTDDQFECTNGLCIPFTWVCDNDNDCKDFSDEIGCNKTDGCTQDEFSCADGSCISKSWRCDNERDCPDGSDEDASCASEELVCNPESEFQCSFQKCIKHAFRCDGDNDCGDWSDEEDCQSATGNCVAGEFKCKSGKCIPERFRCDKQKDCEDDDDEANCNYDHNVTCSPEEFTCSNGACILKKWICDGVPDCNNGEDEVKCNIVCEKSKFACMGAIGNETFTDFCIGKKHVCDGQKNCPRGEDEKNCPTKRQCNVNDTCAQECITSANGKSGCACRQGFELGTDGVSCEDIDECAYETEPVCSQKCTNSVGSFNCDCMTGYILRPDLRTCKALGGSPTLIFANRVDIRQVSLQKSSSKYTAILKGLHNAIALDYHYEKGLIFWSDLSLDVIRKTYTNGTGIEDVIRWGLESPSGIAVDWIHNLIFWTDSGTRRIEVATLDGMQRAILVASDLDKPRAIAVHPGEAYVFWTDWGPFPKIERLEMDGTNRISIITESIFWPNGLTIDYTSSRIYWADAKHSAIESSLFNGRDRKKVVSRGLPHPFALTLFEDAVYWTDWHTKSISTANKATGAGLTTLHSHLHFPMDIHSFHPQRQPAFPNHCGNNNGGCQHMCLPANKNFTCACHMGLKLASDGKKCKIPTKFLIFARNKDLRIKHIDEEAAHQHEMVIPLDGLKSAIALAWDSKEDYIFWTDVEKDTISRVHWNGSDQRVLVHTNIQTPAGLDFDWITRKLYWTDTERERIEVANIDGSMRSLLIWEGLEKPHDIVVDPLSGYMFWSEWREKPKIERAAMDGTQRKSIIISNLDWPNGLAVDHSNGKLYWTDGGEKRIEYSNFDGSDRKVLISTDLLHPFGLDIYGDFVYWSDLSALRIESANKLTGLNRTVLESGISNLTDVRIFHRKRTYIDNPCSKNNGNCSHLCFLKPKGYSCGCPTGIKLLDDKRTCPNGPKSSLILAHRTYIRQISLDVPYIEDVVLPFSSLKNVVSVDIDRNTGLIYWADTAEDGIYKATLDGTKVRPIIYNEVQMVEGIAVDSSGRKIYWTDGKRNSIEVSELNGLNRRLLVWKGLDKPRAITLHYREGLMFWSDWGTTAKIEKAYMDGSNRIAIITAGVKWPNGLAIDSHENRLYWNDGKSGKIECSDFNGNGRKTILTEVPHPYGLVVVDNHIYWTDWKTQGLHQADKFNGTNAKKIRGNLELLMDVRAVQKDKVDENACGNNNGGCSHLCLRRPDSFTCACETGVLMTKNGKICEKQPTKYIFFSTRSSLVRISLDTEELWDVTLPVGGIFNAINVDFHWKKRLLFFTDDLVIKSVNMHNLSDVREVIKDLVTANGLAVDWIANNLYWIDASQRVVGVTKIGPGYQKILINEDLEDPRSIAVFPSKGLMYFSDWGGKPKIERSFLDGSGRKVLIVDELRYPTGLTLDYEKKRLYWSDYYLDRIESSDLNGQNRIQLIHPKSGGQTLEAPHPFGLTLYEDSVYWTDWKQKTVKRANKSTGKNITTIRDNLDGAVGITVVTESRQTGWNPCSDNNGQCSHFCFFKVYNYTCGCPNDPKITDCSQEPAFWVFFKVEPLDEMRMMSGSKNDDNSQIEEDDTKESEKLFLLTFLPIMLIIIITVLVVFVVLYKKNKKKLIYSTGRRVMAFSNPNYYSSNNENPSNSAPTDKKSFLWKRIKYDKSQDRVYEEKVGTASPEVTSLIPTVLTPSSSNCEAITPELGRSPFISPIHQISSIHPSA</sequence>
<proteinExistence type="predicted"/>
<feature type="disulfide bond" evidence="14">
    <location>
        <begin position="273"/>
        <end position="288"/>
    </location>
</feature>
<evidence type="ECO:0000256" key="3">
    <source>
        <dbReference type="ARBA" id="ARBA00022536"/>
    </source>
</evidence>
<organism evidence="18 19">
    <name type="scientific">Agrilus planipennis</name>
    <name type="common">Emerald ash borer</name>
    <name type="synonym">Agrilus marcopoli</name>
    <dbReference type="NCBI Taxonomy" id="224129"/>
    <lineage>
        <taxon>Eukaryota</taxon>
        <taxon>Metazoa</taxon>
        <taxon>Ecdysozoa</taxon>
        <taxon>Arthropoda</taxon>
        <taxon>Hexapoda</taxon>
        <taxon>Insecta</taxon>
        <taxon>Pterygota</taxon>
        <taxon>Neoptera</taxon>
        <taxon>Endopterygota</taxon>
        <taxon>Coleoptera</taxon>
        <taxon>Polyphaga</taxon>
        <taxon>Elateriformia</taxon>
        <taxon>Buprestoidea</taxon>
        <taxon>Buprestidae</taxon>
        <taxon>Agrilinae</taxon>
        <taxon>Agrilus</taxon>
    </lineage>
</organism>
<evidence type="ECO:0000256" key="11">
    <source>
        <dbReference type="ARBA" id="ARBA00023157"/>
    </source>
</evidence>
<dbReference type="GO" id="GO:0005509">
    <property type="term" value="F:calcium ion binding"/>
    <property type="evidence" value="ECO:0007669"/>
    <property type="project" value="InterPro"/>
</dbReference>
<evidence type="ECO:0000256" key="8">
    <source>
        <dbReference type="ARBA" id="ARBA00022837"/>
    </source>
</evidence>
<dbReference type="FunFam" id="4.10.400.10:FF:000034">
    <property type="entry name" value="Low-density lipoprotein receptor-related protein 2"/>
    <property type="match status" value="3"/>
</dbReference>
<dbReference type="Proteomes" id="UP000192223">
    <property type="component" value="Unplaced"/>
</dbReference>
<dbReference type="SUPFAM" id="SSF57184">
    <property type="entry name" value="Growth factor receptor domain"/>
    <property type="match status" value="1"/>
</dbReference>
<dbReference type="PROSITE" id="PS51120">
    <property type="entry name" value="LDLRB"/>
    <property type="match status" value="15"/>
</dbReference>
<dbReference type="Pfam" id="PF00058">
    <property type="entry name" value="Ldl_recept_b"/>
    <property type="match status" value="11"/>
</dbReference>
<dbReference type="FunFam" id="2.10.25.10:FF:000009">
    <property type="entry name" value="Low-density lipoprotein receptor isoform 1"/>
    <property type="match status" value="1"/>
</dbReference>
<dbReference type="PROSITE" id="PS50068">
    <property type="entry name" value="LDLRA_2"/>
    <property type="match status" value="8"/>
</dbReference>
<feature type="repeat" description="LDL-receptor class B" evidence="15">
    <location>
        <begin position="1287"/>
        <end position="1329"/>
    </location>
</feature>
<dbReference type="Pfam" id="PF00057">
    <property type="entry name" value="Ldl_recept_a"/>
    <property type="match status" value="6"/>
</dbReference>
<dbReference type="FunFam" id="2.120.10.30:FF:000241">
    <property type="entry name" value="Low-density lipoprotein receptor-related protein 6"/>
    <property type="match status" value="1"/>
</dbReference>
<dbReference type="FunCoup" id="A0A7F5RBF5">
    <property type="interactions" value="331"/>
</dbReference>
<keyword evidence="12 19" id="KW-0675">Receptor</keyword>
<dbReference type="SMART" id="SM00179">
    <property type="entry name" value="EGF_CA"/>
    <property type="match status" value="3"/>
</dbReference>
<feature type="disulfide bond" evidence="14">
    <location>
        <begin position="439"/>
        <end position="454"/>
    </location>
</feature>
<evidence type="ECO:0000256" key="7">
    <source>
        <dbReference type="ARBA" id="ARBA00022737"/>
    </source>
</evidence>
<dbReference type="SUPFAM" id="SSF57196">
    <property type="entry name" value="EGF/Laminin"/>
    <property type="match status" value="2"/>
</dbReference>
<feature type="repeat" description="LDL-receptor class B" evidence="15">
    <location>
        <begin position="718"/>
        <end position="761"/>
    </location>
</feature>
<dbReference type="InterPro" id="IPR050778">
    <property type="entry name" value="Cueball_EGF_LRP_Nidogen"/>
</dbReference>
<evidence type="ECO:0000256" key="9">
    <source>
        <dbReference type="ARBA" id="ARBA00022989"/>
    </source>
</evidence>
<evidence type="ECO:0000259" key="17">
    <source>
        <dbReference type="PROSITE" id="PS01186"/>
    </source>
</evidence>
<dbReference type="SUPFAM" id="SSF63825">
    <property type="entry name" value="YWTD domain"/>
    <property type="match status" value="4"/>
</dbReference>
<dbReference type="CDD" id="cd00054">
    <property type="entry name" value="EGF_CA"/>
    <property type="match status" value="1"/>
</dbReference>
<feature type="disulfide bond" evidence="14">
    <location>
        <begin position="378"/>
        <end position="390"/>
    </location>
</feature>
<evidence type="ECO:0000256" key="2">
    <source>
        <dbReference type="ARBA" id="ARBA00022475"/>
    </source>
</evidence>
<comment type="subcellular location">
    <subcellularLocation>
        <location evidence="1">Cell membrane</location>
        <topology evidence="1">Single-pass type I membrane protein</topology>
    </subcellularLocation>
</comment>
<dbReference type="SMART" id="SM00135">
    <property type="entry name" value="LY"/>
    <property type="match status" value="20"/>
</dbReference>
<feature type="disulfide bond" evidence="14">
    <location>
        <begin position="301"/>
        <end position="319"/>
    </location>
</feature>
<dbReference type="FunFam" id="2.120.10.30:FF:000008">
    <property type="entry name" value="Low-density lipoprotein receptor-related protein 4"/>
    <property type="match status" value="3"/>
</dbReference>
<dbReference type="PROSITE" id="PS01186">
    <property type="entry name" value="EGF_2"/>
    <property type="match status" value="1"/>
</dbReference>
<keyword evidence="5 16" id="KW-0812">Transmembrane</keyword>
<keyword evidence="7" id="KW-0677">Repeat</keyword>
<feature type="disulfide bond" evidence="14">
    <location>
        <begin position="485"/>
        <end position="500"/>
    </location>
</feature>
<dbReference type="SMART" id="SM00181">
    <property type="entry name" value="EGF"/>
    <property type="match status" value="7"/>
</dbReference>
<feature type="transmembrane region" description="Helical" evidence="16">
    <location>
        <begin position="1847"/>
        <end position="1871"/>
    </location>
</feature>
<keyword evidence="10 16" id="KW-0472">Membrane</keyword>
<dbReference type="InterPro" id="IPR002172">
    <property type="entry name" value="LDrepeatLR_classA_rpt"/>
</dbReference>
<dbReference type="SUPFAM" id="SSF57424">
    <property type="entry name" value="LDL receptor-like module"/>
    <property type="match status" value="8"/>
</dbReference>
<feature type="disulfide bond" evidence="14">
    <location>
        <begin position="427"/>
        <end position="445"/>
    </location>
</feature>
<keyword evidence="2" id="KW-1003">Cell membrane</keyword>
<dbReference type="InterPro" id="IPR000742">
    <property type="entry name" value="EGF"/>
</dbReference>
<feature type="repeat" description="LDL-receptor class B" evidence="15">
    <location>
        <begin position="1244"/>
        <end position="1286"/>
    </location>
</feature>
<keyword evidence="13" id="KW-0325">Glycoprotein</keyword>
<keyword evidence="19" id="KW-0449">Lipoprotein</keyword>
<feature type="repeat" description="LDL-receptor class B" evidence="15">
    <location>
        <begin position="1675"/>
        <end position="1722"/>
    </location>
</feature>